<evidence type="ECO:0000256" key="2">
    <source>
        <dbReference type="ARBA" id="ARBA00022490"/>
    </source>
</evidence>
<dbReference type="InterPro" id="IPR051185">
    <property type="entry name" value="ASPM"/>
</dbReference>
<accession>A0A5A9NMK7</accession>
<evidence type="ECO:0000256" key="6">
    <source>
        <dbReference type="SAM" id="MobiDB-lite"/>
    </source>
</evidence>
<dbReference type="PANTHER" id="PTHR22706">
    <property type="entry name" value="ASSEMBLY FACTOR FOR SPINDLE MICROTUBULES"/>
    <property type="match status" value="1"/>
</dbReference>
<dbReference type="SUPFAM" id="SSF52540">
    <property type="entry name" value="P-loop containing nucleoside triphosphate hydrolases"/>
    <property type="match status" value="1"/>
</dbReference>
<evidence type="ECO:0000256" key="1">
    <source>
        <dbReference type="ARBA" id="ARBA00004496"/>
    </source>
</evidence>
<keyword evidence="5" id="KW-0175">Coiled coil</keyword>
<evidence type="ECO:0000256" key="3">
    <source>
        <dbReference type="ARBA" id="ARBA00022737"/>
    </source>
</evidence>
<dbReference type="GO" id="GO:0000922">
    <property type="term" value="C:spindle pole"/>
    <property type="evidence" value="ECO:0007669"/>
    <property type="project" value="TreeGrafter"/>
</dbReference>
<feature type="coiled-coil region" evidence="5">
    <location>
        <begin position="121"/>
        <end position="161"/>
    </location>
</feature>
<protein>
    <submittedName>
        <fullName evidence="7">Spermatogenesis-associated protein 17</fullName>
    </submittedName>
</protein>
<keyword evidence="4" id="KW-0112">Calmodulin-binding</keyword>
<dbReference type="GO" id="GO:0005516">
    <property type="term" value="F:calmodulin binding"/>
    <property type="evidence" value="ECO:0007669"/>
    <property type="project" value="UniProtKB-KW"/>
</dbReference>
<evidence type="ECO:0000313" key="8">
    <source>
        <dbReference type="Proteomes" id="UP000324632"/>
    </source>
</evidence>
<comment type="caution">
    <text evidence="7">The sequence shown here is derived from an EMBL/GenBank/DDBJ whole genome shotgun (WGS) entry which is preliminary data.</text>
</comment>
<dbReference type="GO" id="GO:0000278">
    <property type="term" value="P:mitotic cell cycle"/>
    <property type="evidence" value="ECO:0007669"/>
    <property type="project" value="TreeGrafter"/>
</dbReference>
<evidence type="ECO:0000256" key="5">
    <source>
        <dbReference type="SAM" id="Coils"/>
    </source>
</evidence>
<gene>
    <name evidence="7" type="ORF">E1301_Tti002660</name>
</gene>
<dbReference type="GO" id="GO:0007051">
    <property type="term" value="P:spindle organization"/>
    <property type="evidence" value="ECO:0007669"/>
    <property type="project" value="TreeGrafter"/>
</dbReference>
<dbReference type="PANTHER" id="PTHR22706:SF1">
    <property type="entry name" value="ASSEMBLY FACTOR FOR SPINDLE MICROTUBULES"/>
    <property type="match status" value="1"/>
</dbReference>
<dbReference type="AlphaFoldDB" id="A0A5A9NMK7"/>
<proteinExistence type="predicted"/>
<name>A0A5A9NMK7_9TELE</name>
<evidence type="ECO:0000256" key="4">
    <source>
        <dbReference type="ARBA" id="ARBA00022860"/>
    </source>
</evidence>
<dbReference type="InterPro" id="IPR027417">
    <property type="entry name" value="P-loop_NTPase"/>
</dbReference>
<sequence length="347" mass="40752">MATLMKLYGQLEKIKEQYFIRNRIAEENRKGDNQAAVKIQSWFRGCQVRAYLSHLHKNTTVIQRIWRGFIARKLFRHKVMAAYFFMKIHFYNKMAVKIQKRWRGYYIRKYVHNYYARKRYLHALTRKNNQIRRDLEEFAELQKRERERIALEKEEREKNLQAQRLHFLISTKQGPFRLALEVQQQRHRPLEPSVRVATSITALEEAREELKRHEWRTRVIDQTHFLQLFRGDTEAFPGQPGDIVPPACPRSSPGSSPGETCPEHLPGKASRGHPEKMPKPPQLAPPDVEEQRIYSELLPSDRASHPNSKGSPSHPAEKAHFGRLYPGSCPFGHYPQLMTIGEGRNLD</sequence>
<dbReference type="EMBL" id="SOYY01000015">
    <property type="protein sequence ID" value="KAA0711232.1"/>
    <property type="molecule type" value="Genomic_DNA"/>
</dbReference>
<dbReference type="Gene3D" id="1.20.5.190">
    <property type="match status" value="1"/>
</dbReference>
<dbReference type="Proteomes" id="UP000324632">
    <property type="component" value="Chromosome 15"/>
</dbReference>
<reference evidence="7 8" key="1">
    <citation type="journal article" date="2019" name="Mol. Ecol. Resour.">
        <title>Chromosome-level genome assembly of Triplophysa tibetana, a fish adapted to the harsh high-altitude environment of the Tibetan Plateau.</title>
        <authorList>
            <person name="Yang X."/>
            <person name="Liu H."/>
            <person name="Ma Z."/>
            <person name="Zou Y."/>
            <person name="Zou M."/>
            <person name="Mao Y."/>
            <person name="Li X."/>
            <person name="Wang H."/>
            <person name="Chen T."/>
            <person name="Wang W."/>
            <person name="Yang R."/>
        </authorList>
    </citation>
    <scope>NUCLEOTIDE SEQUENCE [LARGE SCALE GENOMIC DNA]</scope>
    <source>
        <strain evidence="7">TTIB1903HZAU</strain>
        <tissue evidence="7">Muscle</tissue>
    </source>
</reference>
<dbReference type="Pfam" id="PF00612">
    <property type="entry name" value="IQ"/>
    <property type="match status" value="3"/>
</dbReference>
<keyword evidence="3" id="KW-0677">Repeat</keyword>
<evidence type="ECO:0000313" key="7">
    <source>
        <dbReference type="EMBL" id="KAA0711232.1"/>
    </source>
</evidence>
<dbReference type="InterPro" id="IPR000048">
    <property type="entry name" value="IQ_motif_EF-hand-BS"/>
</dbReference>
<dbReference type="SMART" id="SM00015">
    <property type="entry name" value="IQ"/>
    <property type="match status" value="3"/>
</dbReference>
<dbReference type="GO" id="GO:0051295">
    <property type="term" value="P:establishment of meiotic spindle localization"/>
    <property type="evidence" value="ECO:0007669"/>
    <property type="project" value="TreeGrafter"/>
</dbReference>
<dbReference type="GO" id="GO:0005737">
    <property type="term" value="C:cytoplasm"/>
    <property type="evidence" value="ECO:0007669"/>
    <property type="project" value="UniProtKB-SubCell"/>
</dbReference>
<feature type="compositionally biased region" description="Basic and acidic residues" evidence="6">
    <location>
        <begin position="261"/>
        <end position="278"/>
    </location>
</feature>
<feature type="region of interest" description="Disordered" evidence="6">
    <location>
        <begin position="232"/>
        <end position="325"/>
    </location>
</feature>
<organism evidence="7 8">
    <name type="scientific">Triplophysa tibetana</name>
    <dbReference type="NCBI Taxonomy" id="1572043"/>
    <lineage>
        <taxon>Eukaryota</taxon>
        <taxon>Metazoa</taxon>
        <taxon>Chordata</taxon>
        <taxon>Craniata</taxon>
        <taxon>Vertebrata</taxon>
        <taxon>Euteleostomi</taxon>
        <taxon>Actinopterygii</taxon>
        <taxon>Neopterygii</taxon>
        <taxon>Teleostei</taxon>
        <taxon>Ostariophysi</taxon>
        <taxon>Cypriniformes</taxon>
        <taxon>Nemacheilidae</taxon>
        <taxon>Triplophysa</taxon>
    </lineage>
</organism>
<keyword evidence="8" id="KW-1185">Reference proteome</keyword>
<keyword evidence="2" id="KW-0963">Cytoplasm</keyword>
<dbReference type="PROSITE" id="PS50096">
    <property type="entry name" value="IQ"/>
    <property type="match status" value="3"/>
</dbReference>
<comment type="subcellular location">
    <subcellularLocation>
        <location evidence="1">Cytoplasm</location>
    </subcellularLocation>
</comment>